<protein>
    <submittedName>
        <fullName evidence="1">Uncharacterized protein</fullName>
    </submittedName>
</protein>
<proteinExistence type="predicted"/>
<organism evidence="1 2">
    <name type="scientific">Cohnella faecalis</name>
    <dbReference type="NCBI Taxonomy" id="2315694"/>
    <lineage>
        <taxon>Bacteria</taxon>
        <taxon>Bacillati</taxon>
        <taxon>Bacillota</taxon>
        <taxon>Bacilli</taxon>
        <taxon>Bacillales</taxon>
        <taxon>Paenibacillaceae</taxon>
        <taxon>Cohnella</taxon>
    </lineage>
</organism>
<comment type="caution">
    <text evidence="1">The sequence shown here is derived from an EMBL/GenBank/DDBJ whole genome shotgun (WGS) entry which is preliminary data.</text>
</comment>
<accession>A0A398CD10</accession>
<name>A0A398CD10_9BACL</name>
<evidence type="ECO:0000313" key="2">
    <source>
        <dbReference type="Proteomes" id="UP000266340"/>
    </source>
</evidence>
<dbReference type="EMBL" id="QXJM01000051">
    <property type="protein sequence ID" value="RIE00600.1"/>
    <property type="molecule type" value="Genomic_DNA"/>
</dbReference>
<sequence length="127" mass="14351">MHSAHLSLDYGNPADPATLKHADFVFDKDRAEARRFEVFMNERLDTDTSIPSNTILILYRGGRKQDKLRAAAPAKGRSDAAAQSFRGHRFLELQVKASNVDWGVVDSIEVRLEYRQPGGELLSKYLF</sequence>
<keyword evidence="2" id="KW-1185">Reference proteome</keyword>
<evidence type="ECO:0000313" key="1">
    <source>
        <dbReference type="EMBL" id="RIE00600.1"/>
    </source>
</evidence>
<dbReference type="RefSeq" id="WP_119152309.1">
    <property type="nucleotide sequence ID" value="NZ_QXJM01000051.1"/>
</dbReference>
<reference evidence="1 2" key="1">
    <citation type="submission" date="2018-09" db="EMBL/GenBank/DDBJ databases">
        <title>Cohnella cavernae sp. nov., isolated from a karst cave.</title>
        <authorList>
            <person name="Zhu H."/>
        </authorList>
    </citation>
    <scope>NUCLEOTIDE SEQUENCE [LARGE SCALE GENOMIC DNA]</scope>
    <source>
        <strain evidence="1 2">K2E09-144</strain>
    </source>
</reference>
<dbReference type="Proteomes" id="UP000266340">
    <property type="component" value="Unassembled WGS sequence"/>
</dbReference>
<dbReference type="AlphaFoldDB" id="A0A398CD10"/>
<gene>
    <name evidence="1" type="ORF">D3H35_27460</name>
</gene>